<evidence type="ECO:0000313" key="3">
    <source>
        <dbReference type="Proteomes" id="UP001240236"/>
    </source>
</evidence>
<evidence type="ECO:0000313" key="2">
    <source>
        <dbReference type="EMBL" id="MDQ0371691.1"/>
    </source>
</evidence>
<reference evidence="1 3" key="1">
    <citation type="submission" date="2023-07" db="EMBL/GenBank/DDBJ databases">
        <title>Sequencing the genomes of 1000 actinobacteria strains.</title>
        <authorList>
            <person name="Klenk H.-P."/>
        </authorList>
    </citation>
    <scope>NUCLEOTIDE SEQUENCE [LARGE SCALE GENOMIC DNA]</scope>
    <source>
        <strain evidence="1 3">DSM 44709</strain>
    </source>
</reference>
<evidence type="ECO:0000313" key="1">
    <source>
        <dbReference type="EMBL" id="MDQ0363369.1"/>
    </source>
</evidence>
<dbReference type="AlphaFoldDB" id="A0AAE3VTH5"/>
<organism evidence="1 3">
    <name type="scientific">Catenuloplanes indicus</name>
    <dbReference type="NCBI Taxonomy" id="137267"/>
    <lineage>
        <taxon>Bacteria</taxon>
        <taxon>Bacillati</taxon>
        <taxon>Actinomycetota</taxon>
        <taxon>Actinomycetes</taxon>
        <taxon>Micromonosporales</taxon>
        <taxon>Micromonosporaceae</taxon>
        <taxon>Catenuloplanes</taxon>
    </lineage>
</organism>
<protein>
    <submittedName>
        <fullName evidence="1">Uncharacterized protein</fullName>
    </submittedName>
</protein>
<dbReference type="Proteomes" id="UP001240236">
    <property type="component" value="Unassembled WGS sequence"/>
</dbReference>
<gene>
    <name evidence="1" type="ORF">J2S42_000038</name>
    <name evidence="2" type="ORF">J2S42_008439</name>
</gene>
<dbReference type="RefSeq" id="WP_307233944.1">
    <property type="nucleotide sequence ID" value="NZ_JAUSUZ010000001.1"/>
</dbReference>
<name>A0AAE3VTH5_9ACTN</name>
<dbReference type="EMBL" id="JAUSUZ010000002">
    <property type="protein sequence ID" value="MDQ0371691.1"/>
    <property type="molecule type" value="Genomic_DNA"/>
</dbReference>
<keyword evidence="3" id="KW-1185">Reference proteome</keyword>
<sequence>MTDTTVRLYSGPELAAESIRRLYEADRVVAQMNNPAGSGVYNRFNGQHVYNREHRNEGPGVYAAHLRESAHTLAVLAQTAAMLGSGITLPAGEQDAWNDALNGVNTLNRPDAERRY</sequence>
<proteinExistence type="predicted"/>
<accession>A0AAE3VTH5</accession>
<dbReference type="EMBL" id="JAUSUZ010000001">
    <property type="protein sequence ID" value="MDQ0363369.1"/>
    <property type="molecule type" value="Genomic_DNA"/>
</dbReference>
<comment type="caution">
    <text evidence="1">The sequence shown here is derived from an EMBL/GenBank/DDBJ whole genome shotgun (WGS) entry which is preliminary data.</text>
</comment>